<evidence type="ECO:0000256" key="2">
    <source>
        <dbReference type="SAM" id="MobiDB-lite"/>
    </source>
</evidence>
<keyword evidence="5" id="KW-1185">Reference proteome</keyword>
<reference evidence="4 5" key="1">
    <citation type="submission" date="2018-01" db="EMBL/GenBank/DDBJ databases">
        <title>Genomic Encyclopedia of Archaeal and Bacterial Type Strains, Phase II (KMG-II): from individual species to whole genera.</title>
        <authorList>
            <person name="Goeker M."/>
        </authorList>
    </citation>
    <scope>NUCLEOTIDE SEQUENCE [LARGE SCALE GENOMIC DNA]</scope>
    <source>
        <strain evidence="4 5">DSM 12048</strain>
    </source>
</reference>
<dbReference type="AlphaFoldDB" id="A0A2S5JGA4"/>
<name>A0A2S5JGA4_9RHOB</name>
<keyword evidence="3" id="KW-0812">Transmembrane</keyword>
<dbReference type="Proteomes" id="UP000239736">
    <property type="component" value="Unassembled WGS sequence"/>
</dbReference>
<keyword evidence="3" id="KW-0472">Membrane</keyword>
<accession>A0A2S5JGA4</accession>
<gene>
    <name evidence="4" type="ORF">LV82_01886</name>
</gene>
<dbReference type="Pfam" id="PF13779">
    <property type="entry name" value="DUF4175"/>
    <property type="match status" value="1"/>
</dbReference>
<sequence>MKGTQHPRDEPLRRLERPLRITRAAMTVESAAHAFWPAGSILLLAISVLAFGLTDHLSQGVGLAVLAAFGIGLVLAIGLGLRRFRLPTRDEAMARLDAQFPDRPILALSDQLAVGRSDPSSAAVWRAHLRRMADRLNGLRPSPPRIRLAAQDPFALRLVALTAAAMALLFGAPERVADLPAESLRAGRAEASGPSWEGWAEPPTYTRLPAVYLNEVEDTALTLPEGTRILFRIYGEPGDIGIEQTIAGGPLTSATDTDRPVGDSDASGPVSVEFEAVRSGDLRVTGSGGRGWQIEVLPDLPPEISVSGPIGKEADGRFVQPFTAQDDHEIVAGRAVIELDLDRVDRRHGLAAGPEARPALVFDLPLPITGDRARIEEALVEDASKHPFANLPVRMVLEVTDGRGQTGQSAPQLVILPGRTFFDPVAAALIEMRRDLLWTRDNARRVSQILRAITHRPEGLLRNERAYLMIRVAMRRLDGALAQGPLSDAMRDEIAEALWEIALLIEDGGLSDALERMRQAQDRLAEAIRRGASPEEIERLMQELREATDEYIRRLAKNMERRGPDEPGQQQADNGQQITGDQIQQMMDEIQRLMEEGRMAEAQELLEQFQRMMENLRVTEGQSGEGQPMPGGEAMEGLRETLRDQQRLSDEAFGELQRQFGQQPGQPMPGQSQPGNPGPGQPQPGQNGGQDQPGQGQQGQGGQGQGSDQPGQQGQGAEPRQGEGQAGRQPGESGRDLAARQRALREMLEGQLRQGLPGNDAEARERARRALEDAGRAMEGAEGALRDGDLPGAIERQAEAIENLREGLRGLNEALAQNREGQPGNGDQQGEAGTRQVQRDPLGRTVGQGGRIGTERDMLQGQDVYRRAQDLLDEIRRRSGEMTRPQIELDYLRRLLDRF</sequence>
<feature type="compositionally biased region" description="Gly residues" evidence="2">
    <location>
        <begin position="696"/>
        <end position="705"/>
    </location>
</feature>
<dbReference type="InterPro" id="IPR012683">
    <property type="entry name" value="CHP02302_TM"/>
</dbReference>
<feature type="transmembrane region" description="Helical" evidence="3">
    <location>
        <begin position="60"/>
        <end position="81"/>
    </location>
</feature>
<dbReference type="RefSeq" id="WP_342750184.1">
    <property type="nucleotide sequence ID" value="NZ_PRDS01000005.1"/>
</dbReference>
<protein>
    <submittedName>
        <fullName evidence="4">Uncharacterized protein (TIGR02302 family)</fullName>
    </submittedName>
</protein>
<feature type="compositionally biased region" description="Low complexity" evidence="2">
    <location>
        <begin position="706"/>
        <end position="716"/>
    </location>
</feature>
<feature type="transmembrane region" description="Helical" evidence="3">
    <location>
        <begin position="34"/>
        <end position="54"/>
    </location>
</feature>
<proteinExistence type="predicted"/>
<feature type="compositionally biased region" description="Basic and acidic residues" evidence="2">
    <location>
        <begin position="733"/>
        <end position="748"/>
    </location>
</feature>
<feature type="region of interest" description="Disordered" evidence="2">
    <location>
        <begin position="250"/>
        <end position="269"/>
    </location>
</feature>
<evidence type="ECO:0000313" key="5">
    <source>
        <dbReference type="Proteomes" id="UP000239736"/>
    </source>
</evidence>
<evidence type="ECO:0000256" key="1">
    <source>
        <dbReference type="SAM" id="Coils"/>
    </source>
</evidence>
<comment type="caution">
    <text evidence="4">The sequence shown here is derived from an EMBL/GenBank/DDBJ whole genome shotgun (WGS) entry which is preliminary data.</text>
</comment>
<feature type="region of interest" description="Disordered" evidence="2">
    <location>
        <begin position="660"/>
        <end position="789"/>
    </location>
</feature>
<organism evidence="4 5">
    <name type="scientific">Albidovulum inexpectatum</name>
    <dbReference type="NCBI Taxonomy" id="196587"/>
    <lineage>
        <taxon>Bacteria</taxon>
        <taxon>Pseudomonadati</taxon>
        <taxon>Pseudomonadota</taxon>
        <taxon>Alphaproteobacteria</taxon>
        <taxon>Rhodobacterales</taxon>
        <taxon>Paracoccaceae</taxon>
        <taxon>Albidovulum</taxon>
    </lineage>
</organism>
<keyword evidence="3" id="KW-1133">Transmembrane helix</keyword>
<evidence type="ECO:0000313" key="4">
    <source>
        <dbReference type="EMBL" id="PPB80537.1"/>
    </source>
</evidence>
<evidence type="ECO:0000256" key="3">
    <source>
        <dbReference type="SAM" id="Phobius"/>
    </source>
</evidence>
<feature type="region of interest" description="Disordered" evidence="2">
    <location>
        <begin position="812"/>
        <end position="854"/>
    </location>
</feature>
<feature type="transmembrane region" description="Helical" evidence="3">
    <location>
        <begin position="154"/>
        <end position="172"/>
    </location>
</feature>
<feature type="compositionally biased region" description="Low complexity" evidence="2">
    <location>
        <begin position="683"/>
        <end position="695"/>
    </location>
</feature>
<dbReference type="EMBL" id="PRDS01000005">
    <property type="protein sequence ID" value="PPB80537.1"/>
    <property type="molecule type" value="Genomic_DNA"/>
</dbReference>
<feature type="compositionally biased region" description="Low complexity" evidence="2">
    <location>
        <begin position="661"/>
        <end position="675"/>
    </location>
</feature>
<feature type="coiled-coil region" evidence="1">
    <location>
        <begin position="510"/>
        <end position="622"/>
    </location>
</feature>
<feature type="compositionally biased region" description="Basic and acidic residues" evidence="2">
    <location>
        <begin position="761"/>
        <end position="776"/>
    </location>
</feature>
<keyword evidence="1" id="KW-0175">Coiled coil</keyword>